<name>A0ABW5YB48_9SPHI</name>
<reference evidence="10" key="1">
    <citation type="journal article" date="2019" name="Int. J. Syst. Evol. Microbiol.">
        <title>The Global Catalogue of Microorganisms (GCM) 10K type strain sequencing project: providing services to taxonomists for standard genome sequencing and annotation.</title>
        <authorList>
            <consortium name="The Broad Institute Genomics Platform"/>
            <consortium name="The Broad Institute Genome Sequencing Center for Infectious Disease"/>
            <person name="Wu L."/>
            <person name="Ma J."/>
        </authorList>
    </citation>
    <scope>NUCLEOTIDE SEQUENCE [LARGE SCALE GENOMIC DNA]</scope>
    <source>
        <strain evidence="10">KCTC 22437</strain>
    </source>
</reference>
<dbReference type="Gene3D" id="2.60.40.1120">
    <property type="entry name" value="Carboxypeptidase-like, regulatory domain"/>
    <property type="match status" value="1"/>
</dbReference>
<dbReference type="InterPro" id="IPR037066">
    <property type="entry name" value="Plug_dom_sf"/>
</dbReference>
<keyword evidence="6 7" id="KW-0998">Cell outer membrane</keyword>
<comment type="subcellular location">
    <subcellularLocation>
        <location evidence="1 7">Cell outer membrane</location>
        <topology evidence="1 7">Multi-pass membrane protein</topology>
    </subcellularLocation>
</comment>
<evidence type="ECO:0000313" key="10">
    <source>
        <dbReference type="Proteomes" id="UP001597557"/>
    </source>
</evidence>
<dbReference type="NCBIfam" id="TIGR04057">
    <property type="entry name" value="SusC_RagA_signa"/>
    <property type="match status" value="1"/>
</dbReference>
<dbReference type="SUPFAM" id="SSF49464">
    <property type="entry name" value="Carboxypeptidase regulatory domain-like"/>
    <property type="match status" value="1"/>
</dbReference>
<keyword evidence="10" id="KW-1185">Reference proteome</keyword>
<keyword evidence="5 7" id="KW-0472">Membrane</keyword>
<dbReference type="EMBL" id="JBHUPD010000002">
    <property type="protein sequence ID" value="MFD2872505.1"/>
    <property type="molecule type" value="Genomic_DNA"/>
</dbReference>
<dbReference type="SUPFAM" id="SSF56935">
    <property type="entry name" value="Porins"/>
    <property type="match status" value="1"/>
</dbReference>
<evidence type="ECO:0000256" key="5">
    <source>
        <dbReference type="ARBA" id="ARBA00023136"/>
    </source>
</evidence>
<dbReference type="PROSITE" id="PS52016">
    <property type="entry name" value="TONB_DEPENDENT_REC_3"/>
    <property type="match status" value="1"/>
</dbReference>
<dbReference type="NCBIfam" id="TIGR04056">
    <property type="entry name" value="OMP_RagA_SusC"/>
    <property type="match status" value="1"/>
</dbReference>
<evidence type="ECO:0000259" key="8">
    <source>
        <dbReference type="Pfam" id="PF07715"/>
    </source>
</evidence>
<dbReference type="InterPro" id="IPR008969">
    <property type="entry name" value="CarboxyPept-like_regulatory"/>
</dbReference>
<sequence length="1030" mass="113098">MKGTVTDKATKEPMTGTTVAVDGKGVAQVDLDGKYSVVVEDGATLTFSIVGYTSQSIKLKPGQVLLNVALEASSKTIDETVIRGYVKRTRDQTTGASYIITGKEVQDNPVGNVEQLLQGKVAGLNIQNNTGAPGLRGTVNIRGLSTISTTGSGDNTFLQPTSPLYIIDGIPLTADQASQYGFDQQGSGVSPLSLIPQEDIASMEVLKDATATALYGSRGAYGVILITTVRGKSKIPQVRLTSNYYVSKVPKLRSTLGGNSERQFRISQINQYAINYDKYQLTNTPFLADSLNAFYNNSTNWQSIYYSDQFNTTQNVELDGGDDRFNYKANLKYFSQTGLVANTGFENYSLDMNMQFKPSTKLGFFGAVRATVGKIRTGSGTGVLQNIVANSVNNSSLSPGPSFLLATSDVLSTLDIRKSAGPKEVSVNMNANYELIPGLQLQTSGNYDYTIDNTDSFLPAAANAQYAQIDNEYQYTSVLYNRNNISYTKSLGQHNLFLNVFDEVYVTNFQANYTRIYGTPNDQYEGPTGYDGALTKGGGVLNTFQNLRTAALAAAFTYDYKKKYIVDLTYRLDGSSANGPADPYTKNPSVGFKWNITKEDWVLNKTSKWLDYADLRITAGQNIYPVGALQDIYGKYNPNGFYNNLPRVGIDFGEVPNPYLKSKNVLQYNLGFDAGLFNGKVDLIFDTYYRAVSNDLFSSVLPNILGFGTYVSNDASITNYGYELSITTHPLRKSSKVQWTLMVNGALNYDVLVKLPPQYNGQYIDINTNGGVNSLYVGGQFLAKRVGRNSLSNYLFTNNGVYATTADVPVDPVTGIRLRNQTKSGGPQYSYQGGDARLVDYNHDYVIDNRDRQVSGNTQPLLTGGVSNTLSYKSFSLNIYSSYTAVRSVINASLAQRLLQLSDPYGKSAVPTATDLNIWTGNGDASARYANVYNFEHEKYMNNFRSEQTLFQESGSYFKINQVTLAYILPKNFVKRIGLNNIRTYLSASNLAVFTPYSGPNVENVNALGKDVNGAYPNPRIYTFGFNVTF</sequence>
<protein>
    <submittedName>
        <fullName evidence="9">SusC/RagA family TonB-linked outer membrane protein</fullName>
    </submittedName>
</protein>
<dbReference type="InterPro" id="IPR039426">
    <property type="entry name" value="TonB-dep_rcpt-like"/>
</dbReference>
<organism evidence="9 10">
    <name type="scientific">Mucilaginibacter ximonensis</name>
    <dbReference type="NCBI Taxonomy" id="538021"/>
    <lineage>
        <taxon>Bacteria</taxon>
        <taxon>Pseudomonadati</taxon>
        <taxon>Bacteroidota</taxon>
        <taxon>Sphingobacteriia</taxon>
        <taxon>Sphingobacteriales</taxon>
        <taxon>Sphingobacteriaceae</taxon>
        <taxon>Mucilaginibacter</taxon>
    </lineage>
</organism>
<evidence type="ECO:0000256" key="2">
    <source>
        <dbReference type="ARBA" id="ARBA00022448"/>
    </source>
</evidence>
<keyword evidence="4 7" id="KW-0812">Transmembrane</keyword>
<evidence type="ECO:0000256" key="4">
    <source>
        <dbReference type="ARBA" id="ARBA00022692"/>
    </source>
</evidence>
<dbReference type="Pfam" id="PF13715">
    <property type="entry name" value="CarbopepD_reg_2"/>
    <property type="match status" value="1"/>
</dbReference>
<dbReference type="InterPro" id="IPR023997">
    <property type="entry name" value="TonB-dep_OMP_SusC/RagA_CS"/>
</dbReference>
<evidence type="ECO:0000256" key="7">
    <source>
        <dbReference type="PROSITE-ProRule" id="PRU01360"/>
    </source>
</evidence>
<feature type="domain" description="TonB-dependent receptor plug" evidence="8">
    <location>
        <begin position="91"/>
        <end position="223"/>
    </location>
</feature>
<dbReference type="Proteomes" id="UP001597557">
    <property type="component" value="Unassembled WGS sequence"/>
</dbReference>
<dbReference type="Pfam" id="PF07715">
    <property type="entry name" value="Plug"/>
    <property type="match status" value="1"/>
</dbReference>
<keyword evidence="2 7" id="KW-0813">Transport</keyword>
<evidence type="ECO:0000256" key="6">
    <source>
        <dbReference type="ARBA" id="ARBA00023237"/>
    </source>
</evidence>
<dbReference type="InterPro" id="IPR036942">
    <property type="entry name" value="Beta-barrel_TonB_sf"/>
</dbReference>
<keyword evidence="3 7" id="KW-1134">Transmembrane beta strand</keyword>
<comment type="similarity">
    <text evidence="7">Belongs to the TonB-dependent receptor family.</text>
</comment>
<proteinExistence type="inferred from homology"/>
<accession>A0ABW5YB48</accession>
<dbReference type="Gene3D" id="2.170.130.10">
    <property type="entry name" value="TonB-dependent receptor, plug domain"/>
    <property type="match status" value="1"/>
</dbReference>
<comment type="caution">
    <text evidence="9">The sequence shown here is derived from an EMBL/GenBank/DDBJ whole genome shotgun (WGS) entry which is preliminary data.</text>
</comment>
<gene>
    <name evidence="9" type="ORF">ACFS5N_08510</name>
</gene>
<evidence type="ECO:0000313" key="9">
    <source>
        <dbReference type="EMBL" id="MFD2872505.1"/>
    </source>
</evidence>
<dbReference type="InterPro" id="IPR012910">
    <property type="entry name" value="Plug_dom"/>
</dbReference>
<dbReference type="InterPro" id="IPR023996">
    <property type="entry name" value="TonB-dep_OMP_SusC/RagA"/>
</dbReference>
<evidence type="ECO:0000256" key="3">
    <source>
        <dbReference type="ARBA" id="ARBA00022452"/>
    </source>
</evidence>
<evidence type="ECO:0000256" key="1">
    <source>
        <dbReference type="ARBA" id="ARBA00004571"/>
    </source>
</evidence>
<dbReference type="Gene3D" id="2.40.170.20">
    <property type="entry name" value="TonB-dependent receptor, beta-barrel domain"/>
    <property type="match status" value="1"/>
</dbReference>